<dbReference type="Proteomes" id="UP000886653">
    <property type="component" value="Unassembled WGS sequence"/>
</dbReference>
<evidence type="ECO:0000313" key="2">
    <source>
        <dbReference type="EMBL" id="KAG0144432.1"/>
    </source>
</evidence>
<dbReference type="AlphaFoldDB" id="A0A9P6NF36"/>
<name>A0A9P6NF36_9BASI</name>
<protein>
    <submittedName>
        <fullName evidence="2">Uncharacterized protein</fullName>
    </submittedName>
</protein>
<dbReference type="EMBL" id="MU167295">
    <property type="protein sequence ID" value="KAG0144432.1"/>
    <property type="molecule type" value="Genomic_DNA"/>
</dbReference>
<comment type="caution">
    <text evidence="2">The sequence shown here is derived from an EMBL/GenBank/DDBJ whole genome shotgun (WGS) entry which is preliminary data.</text>
</comment>
<proteinExistence type="predicted"/>
<keyword evidence="3" id="KW-1185">Reference proteome</keyword>
<evidence type="ECO:0000313" key="3">
    <source>
        <dbReference type="Proteomes" id="UP000886653"/>
    </source>
</evidence>
<feature type="region of interest" description="Disordered" evidence="1">
    <location>
        <begin position="41"/>
        <end position="73"/>
    </location>
</feature>
<reference evidence="2" key="1">
    <citation type="submission" date="2013-11" db="EMBL/GenBank/DDBJ databases">
        <title>Genome sequence of the fusiform rust pathogen reveals effectors for host alternation and coevolution with pine.</title>
        <authorList>
            <consortium name="DOE Joint Genome Institute"/>
            <person name="Smith K."/>
            <person name="Pendleton A."/>
            <person name="Kubisiak T."/>
            <person name="Anderson C."/>
            <person name="Salamov A."/>
            <person name="Aerts A."/>
            <person name="Riley R."/>
            <person name="Clum A."/>
            <person name="Lindquist E."/>
            <person name="Ence D."/>
            <person name="Campbell M."/>
            <person name="Kronenberg Z."/>
            <person name="Feau N."/>
            <person name="Dhillon B."/>
            <person name="Hamelin R."/>
            <person name="Burleigh J."/>
            <person name="Smith J."/>
            <person name="Yandell M."/>
            <person name="Nelson C."/>
            <person name="Grigoriev I."/>
            <person name="Davis J."/>
        </authorList>
    </citation>
    <scope>NUCLEOTIDE SEQUENCE</scope>
    <source>
        <strain evidence="2">G11</strain>
    </source>
</reference>
<organism evidence="2 3">
    <name type="scientific">Cronartium quercuum f. sp. fusiforme G11</name>
    <dbReference type="NCBI Taxonomy" id="708437"/>
    <lineage>
        <taxon>Eukaryota</taxon>
        <taxon>Fungi</taxon>
        <taxon>Dikarya</taxon>
        <taxon>Basidiomycota</taxon>
        <taxon>Pucciniomycotina</taxon>
        <taxon>Pucciniomycetes</taxon>
        <taxon>Pucciniales</taxon>
        <taxon>Coleosporiaceae</taxon>
        <taxon>Cronartium</taxon>
    </lineage>
</organism>
<gene>
    <name evidence="2" type="ORF">CROQUDRAFT_659988</name>
</gene>
<accession>A0A9P6NF36</accession>
<evidence type="ECO:0000256" key="1">
    <source>
        <dbReference type="SAM" id="MobiDB-lite"/>
    </source>
</evidence>
<feature type="compositionally biased region" description="Polar residues" evidence="1">
    <location>
        <begin position="51"/>
        <end position="61"/>
    </location>
</feature>
<sequence>MHCVSKPDGSVEYGKHVNVNTARLHRTVDIEHFEQAAKKLKNQEGMAVDEVSNNSDPNTELSDGESSEDVQEDSPLIESISIFLAWLHLSCSVSQTNCQVARGMVLEIVRQAQGFQQPAPISKLVFGDIRTSKKGWKRKVGTMRAEQ</sequence>
<feature type="compositionally biased region" description="Acidic residues" evidence="1">
    <location>
        <begin position="62"/>
        <end position="72"/>
    </location>
</feature>